<keyword evidence="5 9" id="KW-0812">Transmembrane</keyword>
<evidence type="ECO:0000256" key="1">
    <source>
        <dbReference type="ARBA" id="ARBA00004429"/>
    </source>
</evidence>
<dbReference type="EMBL" id="QJSU01000001">
    <property type="protein sequence ID" value="PYE40971.1"/>
    <property type="molecule type" value="Genomic_DNA"/>
</dbReference>
<keyword evidence="7 9" id="KW-0472">Membrane</keyword>
<protein>
    <submittedName>
        <fullName evidence="10">Uncharacterized protein</fullName>
    </submittedName>
</protein>
<sequence>MSIQIDWQAFTPISLAGGLMLGVATIILLLGVGRVAGISGIFSSLLKPTRVEMWQILFIVGLVVSPVLYSFGRPLPDIDISTSLPLLIGAGLLVGFGTRLGSGCTSGHGICGNARLSPRSMAATATFMLFGIVTVYFGRHVLGLI</sequence>
<accession>A0A2V4V4V3</accession>
<feature type="transmembrane region" description="Helical" evidence="9">
    <location>
        <begin position="53"/>
        <end position="71"/>
    </location>
</feature>
<evidence type="ECO:0000256" key="4">
    <source>
        <dbReference type="ARBA" id="ARBA00022519"/>
    </source>
</evidence>
<feature type="transmembrane region" description="Helical" evidence="9">
    <location>
        <begin position="12"/>
        <end position="32"/>
    </location>
</feature>
<dbReference type="AlphaFoldDB" id="A0A2V4V4V3"/>
<keyword evidence="11" id="KW-1185">Reference proteome</keyword>
<evidence type="ECO:0000256" key="5">
    <source>
        <dbReference type="ARBA" id="ARBA00022692"/>
    </source>
</evidence>
<keyword evidence="3" id="KW-1003">Cell membrane</keyword>
<dbReference type="PANTHER" id="PTHR30574">
    <property type="entry name" value="INNER MEMBRANE PROTEIN YEDE"/>
    <property type="match status" value="1"/>
</dbReference>
<feature type="transmembrane region" description="Helical" evidence="9">
    <location>
        <begin position="83"/>
        <end position="101"/>
    </location>
</feature>
<organism evidence="10 11">
    <name type="scientific">Psychrobacter fozii</name>
    <dbReference type="NCBI Taxonomy" id="198480"/>
    <lineage>
        <taxon>Bacteria</taxon>
        <taxon>Pseudomonadati</taxon>
        <taxon>Pseudomonadota</taxon>
        <taxon>Gammaproteobacteria</taxon>
        <taxon>Moraxellales</taxon>
        <taxon>Moraxellaceae</taxon>
        <taxon>Psychrobacter</taxon>
    </lineage>
</organism>
<proteinExistence type="inferred from homology"/>
<dbReference type="RefSeq" id="WP_110921943.1">
    <property type="nucleotide sequence ID" value="NZ_QJSU01000001.1"/>
</dbReference>
<dbReference type="OrthoDB" id="9814020at2"/>
<keyword evidence="6 9" id="KW-1133">Transmembrane helix</keyword>
<evidence type="ECO:0000256" key="6">
    <source>
        <dbReference type="ARBA" id="ARBA00022989"/>
    </source>
</evidence>
<keyword evidence="2" id="KW-0813">Transport</keyword>
<dbReference type="Pfam" id="PF04143">
    <property type="entry name" value="Sulf_transp"/>
    <property type="match status" value="1"/>
</dbReference>
<gene>
    <name evidence="10" type="ORF">DFP82_101287</name>
</gene>
<evidence type="ECO:0000256" key="2">
    <source>
        <dbReference type="ARBA" id="ARBA00022448"/>
    </source>
</evidence>
<dbReference type="InterPro" id="IPR007272">
    <property type="entry name" value="Sulf_transp_TsuA/YedE"/>
</dbReference>
<reference evidence="10 11" key="1">
    <citation type="submission" date="2018-06" db="EMBL/GenBank/DDBJ databases">
        <title>Genomic Encyclopedia of Type Strains, Phase III (KMG-III): the genomes of soil and plant-associated and newly described type strains.</title>
        <authorList>
            <person name="Whitman W."/>
        </authorList>
    </citation>
    <scope>NUCLEOTIDE SEQUENCE [LARGE SCALE GENOMIC DNA]</scope>
    <source>
        <strain evidence="10 11">CECT 5889</strain>
    </source>
</reference>
<evidence type="ECO:0000256" key="8">
    <source>
        <dbReference type="ARBA" id="ARBA00035655"/>
    </source>
</evidence>
<keyword evidence="4" id="KW-0997">Cell inner membrane</keyword>
<comment type="subcellular location">
    <subcellularLocation>
        <location evidence="1">Cell inner membrane</location>
        <topology evidence="1">Multi-pass membrane protein</topology>
    </subcellularLocation>
</comment>
<evidence type="ECO:0000256" key="3">
    <source>
        <dbReference type="ARBA" id="ARBA00022475"/>
    </source>
</evidence>
<evidence type="ECO:0000313" key="11">
    <source>
        <dbReference type="Proteomes" id="UP000247746"/>
    </source>
</evidence>
<dbReference type="PANTHER" id="PTHR30574:SF1">
    <property type="entry name" value="SULPHUR TRANSPORT DOMAIN-CONTAINING PROTEIN"/>
    <property type="match status" value="1"/>
</dbReference>
<evidence type="ECO:0000313" key="10">
    <source>
        <dbReference type="EMBL" id="PYE40971.1"/>
    </source>
</evidence>
<evidence type="ECO:0000256" key="7">
    <source>
        <dbReference type="ARBA" id="ARBA00023136"/>
    </source>
</evidence>
<evidence type="ECO:0000256" key="9">
    <source>
        <dbReference type="SAM" id="Phobius"/>
    </source>
</evidence>
<comment type="caution">
    <text evidence="10">The sequence shown here is derived from an EMBL/GenBank/DDBJ whole genome shotgun (WGS) entry which is preliminary data.</text>
</comment>
<dbReference type="GO" id="GO:0005886">
    <property type="term" value="C:plasma membrane"/>
    <property type="evidence" value="ECO:0007669"/>
    <property type="project" value="UniProtKB-SubCell"/>
</dbReference>
<name>A0A2V4V4V3_9GAMM</name>
<dbReference type="Proteomes" id="UP000247746">
    <property type="component" value="Unassembled WGS sequence"/>
</dbReference>
<feature type="transmembrane region" description="Helical" evidence="9">
    <location>
        <begin position="122"/>
        <end position="142"/>
    </location>
</feature>
<comment type="similarity">
    <text evidence="8">Belongs to the TsuA/YedE (TC 9.B.102) family.</text>
</comment>